<dbReference type="InterPro" id="IPR002347">
    <property type="entry name" value="SDR_fam"/>
</dbReference>
<dbReference type="Proteomes" id="UP000184330">
    <property type="component" value="Unassembled WGS sequence"/>
</dbReference>
<keyword evidence="2" id="KW-0521">NADP</keyword>
<evidence type="ECO:0000256" key="1">
    <source>
        <dbReference type="ARBA" id="ARBA00006484"/>
    </source>
</evidence>
<dbReference type="SUPFAM" id="SSF51735">
    <property type="entry name" value="NAD(P)-binding Rossmann-fold domains"/>
    <property type="match status" value="1"/>
</dbReference>
<reference evidence="5 6" key="1">
    <citation type="submission" date="2016-03" db="EMBL/GenBank/DDBJ databases">
        <authorList>
            <person name="Ploux O."/>
        </authorList>
    </citation>
    <scope>NUCLEOTIDE SEQUENCE [LARGE SCALE GENOMIC DNA]</scope>
    <source>
        <strain evidence="5 6">UAMH 11012</strain>
    </source>
</reference>
<keyword evidence="3" id="KW-0560">Oxidoreductase</keyword>
<dbReference type="AlphaFoldDB" id="A0A1L7XDD9"/>
<accession>A0A1L7XDD9</accession>
<keyword evidence="6" id="KW-1185">Reference proteome</keyword>
<organism evidence="5 6">
    <name type="scientific">Phialocephala subalpina</name>
    <dbReference type="NCBI Taxonomy" id="576137"/>
    <lineage>
        <taxon>Eukaryota</taxon>
        <taxon>Fungi</taxon>
        <taxon>Dikarya</taxon>
        <taxon>Ascomycota</taxon>
        <taxon>Pezizomycotina</taxon>
        <taxon>Leotiomycetes</taxon>
        <taxon>Helotiales</taxon>
        <taxon>Mollisiaceae</taxon>
        <taxon>Phialocephala</taxon>
        <taxon>Phialocephala fortinii species complex</taxon>
    </lineage>
</organism>
<dbReference type="PANTHER" id="PTHR43180">
    <property type="entry name" value="3-OXOACYL-(ACYL-CARRIER-PROTEIN) REDUCTASE (AFU_ORTHOLOGUE AFUA_6G11210)"/>
    <property type="match status" value="1"/>
</dbReference>
<sequence length="320" mass="34722">MAHITFNPELLSTLKDKVVVLTGGATGIGREAVKQFHQAGAKVVFGDVADFLGQELETSLSSPNIRFQHCDTTSYQDQLSLFKLAHTLFSRIDIVVANAGISIPQDPFAADTDVNLEPSTKEIDVNLKGALFTARIGNHYLRKNGKEGGDLVLVSSIAGFTESTGLAVYTASKHGVLGILRGLRVQASREGVRVNAICPWMTKTGMVAGIESGWRALGLPENKPEDVARSILICATANRSRAKYDKQSLTAIPKVSHQGANLPFWGKILLVAGGESYEIEDKFKELEPELIGKENSRVFAKGQEFLMNGETSWDTSKSKM</sequence>
<dbReference type="InterPro" id="IPR036291">
    <property type="entry name" value="NAD(P)-bd_dom_sf"/>
</dbReference>
<dbReference type="Pfam" id="PF00106">
    <property type="entry name" value="adh_short"/>
    <property type="match status" value="1"/>
</dbReference>
<dbReference type="PRINTS" id="PR00080">
    <property type="entry name" value="SDRFAMILY"/>
</dbReference>
<evidence type="ECO:0000256" key="4">
    <source>
        <dbReference type="RuleBase" id="RU000363"/>
    </source>
</evidence>
<evidence type="ECO:0000256" key="3">
    <source>
        <dbReference type="ARBA" id="ARBA00023002"/>
    </source>
</evidence>
<dbReference type="OrthoDB" id="5371740at2759"/>
<comment type="similarity">
    <text evidence="1 4">Belongs to the short-chain dehydrogenases/reductases (SDR) family.</text>
</comment>
<dbReference type="GO" id="GO:0016491">
    <property type="term" value="F:oxidoreductase activity"/>
    <property type="evidence" value="ECO:0007669"/>
    <property type="project" value="UniProtKB-KW"/>
</dbReference>
<dbReference type="EMBL" id="FJOG01000022">
    <property type="protein sequence ID" value="CZR63059.1"/>
    <property type="molecule type" value="Genomic_DNA"/>
</dbReference>
<dbReference type="PRINTS" id="PR00081">
    <property type="entry name" value="GDHRDH"/>
</dbReference>
<protein>
    <submittedName>
        <fullName evidence="5">Related to 3-hydroxyacyl-CoA dehydrogenase</fullName>
    </submittedName>
</protein>
<gene>
    <name evidence="5" type="ORF">PAC_12956</name>
</gene>
<proteinExistence type="inferred from homology"/>
<evidence type="ECO:0000313" key="5">
    <source>
        <dbReference type="EMBL" id="CZR63059.1"/>
    </source>
</evidence>
<evidence type="ECO:0000313" key="6">
    <source>
        <dbReference type="Proteomes" id="UP000184330"/>
    </source>
</evidence>
<dbReference type="Gene3D" id="3.40.50.720">
    <property type="entry name" value="NAD(P)-binding Rossmann-like Domain"/>
    <property type="match status" value="1"/>
</dbReference>
<dbReference type="PROSITE" id="PS00061">
    <property type="entry name" value="ADH_SHORT"/>
    <property type="match status" value="1"/>
</dbReference>
<dbReference type="STRING" id="576137.A0A1L7XDD9"/>
<evidence type="ECO:0000256" key="2">
    <source>
        <dbReference type="ARBA" id="ARBA00022857"/>
    </source>
</evidence>
<dbReference type="PANTHER" id="PTHR43180:SF86">
    <property type="entry name" value="DEHYDROGENASE, PUTATIVE (AFU_ORTHOLOGUE AFUA_3G00290)-RELATED"/>
    <property type="match status" value="1"/>
</dbReference>
<dbReference type="InterPro" id="IPR020904">
    <property type="entry name" value="Sc_DH/Rdtase_CS"/>
</dbReference>
<name>A0A1L7XDD9_9HELO</name>